<organism evidence="2 3">
    <name type="scientific">Psychrobacter raelei</name>
    <dbReference type="NCBI Taxonomy" id="2565531"/>
    <lineage>
        <taxon>Bacteria</taxon>
        <taxon>Pseudomonadati</taxon>
        <taxon>Pseudomonadota</taxon>
        <taxon>Gammaproteobacteria</taxon>
        <taxon>Moraxellales</taxon>
        <taxon>Moraxellaceae</taxon>
        <taxon>Psychrobacter</taxon>
    </lineage>
</organism>
<proteinExistence type="predicted"/>
<dbReference type="Proteomes" id="UP000829560">
    <property type="component" value="Chromosome"/>
</dbReference>
<protein>
    <submittedName>
        <fullName evidence="2">DUF4113 domain-containing protein</fullName>
    </submittedName>
</protein>
<name>A0AAT9PFP4_9GAMM</name>
<feature type="domain" description="DUF4113" evidence="1">
    <location>
        <begin position="1"/>
        <end position="52"/>
    </location>
</feature>
<evidence type="ECO:0000313" key="3">
    <source>
        <dbReference type="Proteomes" id="UP000829560"/>
    </source>
</evidence>
<evidence type="ECO:0000259" key="1">
    <source>
        <dbReference type="Pfam" id="PF13438"/>
    </source>
</evidence>
<dbReference type="InterPro" id="IPR025188">
    <property type="entry name" value="DUF4113"/>
</dbReference>
<keyword evidence="3" id="KW-1185">Reference proteome</keyword>
<dbReference type="AlphaFoldDB" id="A0AAT9PFP4"/>
<reference evidence="2" key="1">
    <citation type="submission" date="2024-03" db="EMBL/GenBank/DDBJ databases">
        <title>Psychrobacter raelis sp. nov. isolated from a dog with peritonitis.</title>
        <authorList>
            <person name="Schiavone A."/>
            <person name="Manzulli V."/>
            <person name="Camarda A."/>
            <person name="Cafiero M.A."/>
            <person name="Vasco I."/>
            <person name="Marino L."/>
            <person name="Pennuzzi G."/>
            <person name="Serrecchia L."/>
            <person name="Galante D."/>
            <person name="Pugliese N."/>
        </authorList>
    </citation>
    <scope>NUCLEOTIDE SEQUENCE</scope>
    <source>
        <strain evidence="2">PraFG1</strain>
    </source>
</reference>
<evidence type="ECO:0000313" key="2">
    <source>
        <dbReference type="EMBL" id="UNK06520.1"/>
    </source>
</evidence>
<dbReference type="Pfam" id="PF13438">
    <property type="entry name" value="DUF4113"/>
    <property type="match status" value="1"/>
</dbReference>
<dbReference type="EMBL" id="CP093310">
    <property type="protein sequence ID" value="UNK06520.1"/>
    <property type="molecule type" value="Genomic_DNA"/>
</dbReference>
<accession>A0AAT9PFP4</accession>
<sequence length="53" mass="6170">MDELNARYKADRHQQSAVFIASEGIKEQQSWQMNRQLLSPCYTTRVSDVLVVK</sequence>
<gene>
    <name evidence="2" type="ORF">MN210_04920</name>
</gene>
<dbReference type="KEGG" id="prae:MN210_04920"/>